<keyword evidence="4 7" id="KW-0812">Transmembrane</keyword>
<evidence type="ECO:0008006" key="10">
    <source>
        <dbReference type="Google" id="ProtNLM"/>
    </source>
</evidence>
<dbReference type="EMBL" id="PYBW01000005">
    <property type="protein sequence ID" value="PYC88238.1"/>
    <property type="molecule type" value="Genomic_DNA"/>
</dbReference>
<dbReference type="PANTHER" id="PTHR31806">
    <property type="entry name" value="PURINE-CYTOSINE PERMEASE FCY2-RELATED"/>
    <property type="match status" value="1"/>
</dbReference>
<accession>A0A2V4NNH1</accession>
<evidence type="ECO:0000313" key="8">
    <source>
        <dbReference type="EMBL" id="PYC88238.1"/>
    </source>
</evidence>
<feature type="transmembrane region" description="Helical" evidence="7">
    <location>
        <begin position="159"/>
        <end position="175"/>
    </location>
</feature>
<gene>
    <name evidence="8" type="ORF">C7C46_00890</name>
</gene>
<evidence type="ECO:0000256" key="4">
    <source>
        <dbReference type="ARBA" id="ARBA00022692"/>
    </source>
</evidence>
<keyword evidence="5 7" id="KW-1133">Transmembrane helix</keyword>
<evidence type="ECO:0000256" key="6">
    <source>
        <dbReference type="ARBA" id="ARBA00023136"/>
    </source>
</evidence>
<keyword evidence="3" id="KW-0813">Transport</keyword>
<dbReference type="Pfam" id="PF02133">
    <property type="entry name" value="Transp_cyt_pur"/>
    <property type="match status" value="1"/>
</dbReference>
<evidence type="ECO:0000313" key="9">
    <source>
        <dbReference type="Proteomes" id="UP000248039"/>
    </source>
</evidence>
<evidence type="ECO:0000256" key="2">
    <source>
        <dbReference type="ARBA" id="ARBA00008974"/>
    </source>
</evidence>
<dbReference type="PANTHER" id="PTHR31806:SF1">
    <property type="entry name" value="PURINE-CYTOSINE PERMEASE FCY2-RELATED"/>
    <property type="match status" value="1"/>
</dbReference>
<comment type="subcellular location">
    <subcellularLocation>
        <location evidence="1">Membrane</location>
        <topology evidence="1">Multi-pass membrane protein</topology>
    </subcellularLocation>
</comment>
<dbReference type="OrthoDB" id="9809167at2"/>
<feature type="transmembrane region" description="Helical" evidence="7">
    <location>
        <begin position="124"/>
        <end position="147"/>
    </location>
</feature>
<comment type="similarity">
    <text evidence="2">Belongs to the purine-cytosine permease (2.A.39) family.</text>
</comment>
<evidence type="ECO:0000256" key="1">
    <source>
        <dbReference type="ARBA" id="ARBA00004141"/>
    </source>
</evidence>
<name>A0A2V4NNH1_9ACTN</name>
<keyword evidence="6 7" id="KW-0472">Membrane</keyword>
<dbReference type="GO" id="GO:0022857">
    <property type="term" value="F:transmembrane transporter activity"/>
    <property type="evidence" value="ECO:0007669"/>
    <property type="project" value="InterPro"/>
</dbReference>
<keyword evidence="9" id="KW-1185">Reference proteome</keyword>
<feature type="transmembrane region" description="Helical" evidence="7">
    <location>
        <begin position="12"/>
        <end position="37"/>
    </location>
</feature>
<evidence type="ECO:0000256" key="7">
    <source>
        <dbReference type="SAM" id="Phobius"/>
    </source>
</evidence>
<dbReference type="Gene3D" id="1.10.4160.10">
    <property type="entry name" value="Hydantoin permease"/>
    <property type="match status" value="1"/>
</dbReference>
<dbReference type="InterPro" id="IPR026030">
    <property type="entry name" value="Pur-cyt_permease_Fcy2/21/22"/>
</dbReference>
<evidence type="ECO:0000256" key="3">
    <source>
        <dbReference type="ARBA" id="ARBA00022448"/>
    </source>
</evidence>
<dbReference type="InterPro" id="IPR001248">
    <property type="entry name" value="Pur-cyt_permease"/>
</dbReference>
<comment type="caution">
    <text evidence="8">The sequence shown here is derived from an EMBL/GenBank/DDBJ whole genome shotgun (WGS) entry which is preliminary data.</text>
</comment>
<feature type="transmembrane region" description="Helical" evidence="7">
    <location>
        <begin position="76"/>
        <end position="97"/>
    </location>
</feature>
<feature type="transmembrane region" description="Helical" evidence="7">
    <location>
        <begin position="49"/>
        <end position="70"/>
    </location>
</feature>
<organism evidence="8 9">
    <name type="scientific">Streptomyces tateyamensis</name>
    <dbReference type="NCBI Taxonomy" id="565073"/>
    <lineage>
        <taxon>Bacteria</taxon>
        <taxon>Bacillati</taxon>
        <taxon>Actinomycetota</taxon>
        <taxon>Actinomycetes</taxon>
        <taxon>Kitasatosporales</taxon>
        <taxon>Streptomycetaceae</taxon>
        <taxon>Streptomyces</taxon>
    </lineage>
</organism>
<sequence length="183" mass="19257">MEGILPGWFQPLFLLAVVLGAIANNAMTAYSSGLALLAVGLRVRRSRSVALDGALGVALTLYALLVSNFLDTVNNMLELTVALLGPSMTIYAVDILWRRNRYDGVRLTDQHPGGPYWYRGGVNWAGAAALVAATAAAVLCLHTTLYTGPVAHALDGVDLSLPVGVLVAAGLYLALTRRRPAAG</sequence>
<protein>
    <recommendedName>
        <fullName evidence="10">Cytosine permease</fullName>
    </recommendedName>
</protein>
<dbReference type="Proteomes" id="UP000248039">
    <property type="component" value="Unassembled WGS sequence"/>
</dbReference>
<dbReference type="GO" id="GO:0005886">
    <property type="term" value="C:plasma membrane"/>
    <property type="evidence" value="ECO:0007669"/>
    <property type="project" value="TreeGrafter"/>
</dbReference>
<dbReference type="AlphaFoldDB" id="A0A2V4NNH1"/>
<reference evidence="8 9" key="1">
    <citation type="submission" date="2018-03" db="EMBL/GenBank/DDBJ databases">
        <title>Bioinformatic expansion and discovery of thiopeptide antibiotics.</title>
        <authorList>
            <person name="Schwalen C.J."/>
            <person name="Hudson G.A."/>
            <person name="Mitchell D.A."/>
        </authorList>
    </citation>
    <scope>NUCLEOTIDE SEQUENCE [LARGE SCALE GENOMIC DNA]</scope>
    <source>
        <strain evidence="8 9">ATCC 21389</strain>
    </source>
</reference>
<proteinExistence type="inferred from homology"/>
<evidence type="ECO:0000256" key="5">
    <source>
        <dbReference type="ARBA" id="ARBA00022989"/>
    </source>
</evidence>